<feature type="domain" description="HTH tetR-type" evidence="6">
    <location>
        <begin position="9"/>
        <end position="69"/>
    </location>
</feature>
<sequence length="216" mass="23341">MRYVKGHGLQTRGRIVEEASCVLRQAGVDGVSVADLMKLVGLTHGGFYSHFESREALVIEAFASAMDRTMVQWRSHTKGMPADEQFDAFIEAYLRSGHRDDRAHGCVLPALGTDIARSSRKARGVFARKLDEMIGVIAGLLPGKSQKQARQIATGALATLMGSIALARAVGDNKLSDEILGAGRQALSGQSARRKPLTASGVRRPNKNCKETNDHD</sequence>
<dbReference type="SUPFAM" id="SSF46689">
    <property type="entry name" value="Homeodomain-like"/>
    <property type="match status" value="1"/>
</dbReference>
<evidence type="ECO:0000259" key="6">
    <source>
        <dbReference type="PROSITE" id="PS50977"/>
    </source>
</evidence>
<dbReference type="InterPro" id="IPR001647">
    <property type="entry name" value="HTH_TetR"/>
</dbReference>
<dbReference type="Gene3D" id="1.10.10.60">
    <property type="entry name" value="Homeodomain-like"/>
    <property type="match status" value="1"/>
</dbReference>
<keyword evidence="1" id="KW-0805">Transcription regulation</keyword>
<dbReference type="GO" id="GO:0003677">
    <property type="term" value="F:DNA binding"/>
    <property type="evidence" value="ECO:0007669"/>
    <property type="project" value="UniProtKB-UniRule"/>
</dbReference>
<name>A0A1M7E219_9BRAD</name>
<organism evidence="7 8">
    <name type="scientific">Bradyrhizobium lablabi</name>
    <dbReference type="NCBI Taxonomy" id="722472"/>
    <lineage>
        <taxon>Bacteria</taxon>
        <taxon>Pseudomonadati</taxon>
        <taxon>Pseudomonadota</taxon>
        <taxon>Alphaproteobacteria</taxon>
        <taxon>Hyphomicrobiales</taxon>
        <taxon>Nitrobacteraceae</taxon>
        <taxon>Bradyrhizobium</taxon>
    </lineage>
</organism>
<reference evidence="7 8" key="1">
    <citation type="submission" date="2016-10" db="EMBL/GenBank/DDBJ databases">
        <authorList>
            <person name="de Groot N.N."/>
        </authorList>
    </citation>
    <scope>NUCLEOTIDE SEQUENCE [LARGE SCALE GENOMIC DNA]</scope>
    <source>
        <strain evidence="7 8">GAS522</strain>
    </source>
</reference>
<feature type="DNA-binding region" description="H-T-H motif" evidence="4">
    <location>
        <begin position="32"/>
        <end position="51"/>
    </location>
</feature>
<dbReference type="Gene3D" id="1.10.357.10">
    <property type="entry name" value="Tetracycline Repressor, domain 2"/>
    <property type="match status" value="1"/>
</dbReference>
<evidence type="ECO:0000256" key="2">
    <source>
        <dbReference type="ARBA" id="ARBA00023125"/>
    </source>
</evidence>
<dbReference type="PANTHER" id="PTHR47506">
    <property type="entry name" value="TRANSCRIPTIONAL REGULATORY PROTEIN"/>
    <property type="match status" value="1"/>
</dbReference>
<evidence type="ECO:0000256" key="5">
    <source>
        <dbReference type="SAM" id="MobiDB-lite"/>
    </source>
</evidence>
<dbReference type="EMBL" id="FNTI01000001">
    <property type="protein sequence ID" value="SED89276.1"/>
    <property type="molecule type" value="Genomic_DNA"/>
</dbReference>
<keyword evidence="3" id="KW-0804">Transcription</keyword>
<evidence type="ECO:0000313" key="8">
    <source>
        <dbReference type="Proteomes" id="UP000183208"/>
    </source>
</evidence>
<keyword evidence="2 4" id="KW-0238">DNA-binding</keyword>
<feature type="region of interest" description="Disordered" evidence="5">
    <location>
        <begin position="186"/>
        <end position="216"/>
    </location>
</feature>
<evidence type="ECO:0000256" key="4">
    <source>
        <dbReference type="PROSITE-ProRule" id="PRU00335"/>
    </source>
</evidence>
<protein>
    <submittedName>
        <fullName evidence="7">Transcriptional regulator, TetR family</fullName>
    </submittedName>
</protein>
<dbReference type="SUPFAM" id="SSF48498">
    <property type="entry name" value="Tetracyclin repressor-like, C-terminal domain"/>
    <property type="match status" value="1"/>
</dbReference>
<dbReference type="AlphaFoldDB" id="A0A1M7E219"/>
<dbReference type="Proteomes" id="UP000183208">
    <property type="component" value="Unassembled WGS sequence"/>
</dbReference>
<dbReference type="PROSITE" id="PS50977">
    <property type="entry name" value="HTH_TETR_2"/>
    <property type="match status" value="1"/>
</dbReference>
<accession>A0A1M7E219</accession>
<dbReference type="PANTHER" id="PTHR47506:SF7">
    <property type="entry name" value="TRANSCRIPTIONAL REGULATORY PROTEIN"/>
    <property type="match status" value="1"/>
</dbReference>
<dbReference type="RefSeq" id="WP_074825746.1">
    <property type="nucleotide sequence ID" value="NZ_FNTI01000001.1"/>
</dbReference>
<dbReference type="InterPro" id="IPR036271">
    <property type="entry name" value="Tet_transcr_reg_TetR-rel_C_sf"/>
</dbReference>
<evidence type="ECO:0000313" key="7">
    <source>
        <dbReference type="EMBL" id="SED89276.1"/>
    </source>
</evidence>
<evidence type="ECO:0000256" key="1">
    <source>
        <dbReference type="ARBA" id="ARBA00023015"/>
    </source>
</evidence>
<proteinExistence type="predicted"/>
<gene>
    <name evidence="7" type="ORF">SAMN05444171_5557</name>
</gene>
<dbReference type="Pfam" id="PF00440">
    <property type="entry name" value="TetR_N"/>
    <property type="match status" value="1"/>
</dbReference>
<dbReference type="InterPro" id="IPR009057">
    <property type="entry name" value="Homeodomain-like_sf"/>
</dbReference>
<dbReference type="OrthoDB" id="9798857at2"/>
<evidence type="ECO:0000256" key="3">
    <source>
        <dbReference type="ARBA" id="ARBA00023163"/>
    </source>
</evidence>